<dbReference type="Gene3D" id="3.40.50.2300">
    <property type="match status" value="2"/>
</dbReference>
<sequence length="363" mass="38425">MSKSVEPRGIATVPDVAREAGVSTATAARALGGYGSVRESTRERVLAAAEQLGYRANSLARSMITGSTRTLGVVVSDIENPFFRRSLRGIADTARAQGFEVLLANTDEELDKEETAVRLMTERRVDGLVVCPADGGDRSHLREVIAAGIPVVLLDRSVAGLQADTVGIDNRKAARAATEHLLANGHREIAILTGGTPTMLERMLRPDMRGVERASATTVGARAAGFRDAMTAAGVPIRPELISSGGYRREDGEAETARLLALDDRPTAILAFDAMQSLGAFHAIARAGIRCPQDVSLLGFDDTEWADVVSPALTVVAQPAYEIGVAACRLLLSRIEGAGGAVAHRRLPTELIERGSVGPWLAT</sequence>
<dbReference type="RefSeq" id="WP_179421689.1">
    <property type="nucleotide sequence ID" value="NZ_JACCAB010000001.1"/>
</dbReference>
<feature type="domain" description="HTH lacI-type" evidence="5">
    <location>
        <begin position="11"/>
        <end position="65"/>
    </location>
</feature>
<dbReference type="CDD" id="cd01392">
    <property type="entry name" value="HTH_LacI"/>
    <property type="match status" value="1"/>
</dbReference>
<dbReference type="Pfam" id="PF00356">
    <property type="entry name" value="LacI"/>
    <property type="match status" value="1"/>
</dbReference>
<keyword evidence="1" id="KW-0678">Repressor</keyword>
<gene>
    <name evidence="6" type="ORF">BJ986_001816</name>
</gene>
<dbReference type="Pfam" id="PF13377">
    <property type="entry name" value="Peripla_BP_3"/>
    <property type="match status" value="1"/>
</dbReference>
<keyword evidence="2" id="KW-0805">Transcription regulation</keyword>
<reference evidence="6 7" key="1">
    <citation type="submission" date="2020-07" db="EMBL/GenBank/DDBJ databases">
        <title>Sequencing the genomes of 1000 actinobacteria strains.</title>
        <authorList>
            <person name="Klenk H.-P."/>
        </authorList>
    </citation>
    <scope>NUCLEOTIDE SEQUENCE [LARGE SCALE GENOMIC DNA]</scope>
    <source>
        <strain evidence="6 7">DSM 23987</strain>
    </source>
</reference>
<proteinExistence type="predicted"/>
<dbReference type="Proteomes" id="UP000573599">
    <property type="component" value="Unassembled WGS sequence"/>
</dbReference>
<dbReference type="Gene3D" id="1.10.260.40">
    <property type="entry name" value="lambda repressor-like DNA-binding domains"/>
    <property type="match status" value="1"/>
</dbReference>
<dbReference type="GO" id="GO:0000976">
    <property type="term" value="F:transcription cis-regulatory region binding"/>
    <property type="evidence" value="ECO:0007669"/>
    <property type="project" value="TreeGrafter"/>
</dbReference>
<keyword evidence="7" id="KW-1185">Reference proteome</keyword>
<dbReference type="InterPro" id="IPR028082">
    <property type="entry name" value="Peripla_BP_I"/>
</dbReference>
<dbReference type="InterPro" id="IPR010982">
    <property type="entry name" value="Lambda_DNA-bd_dom_sf"/>
</dbReference>
<evidence type="ECO:0000313" key="6">
    <source>
        <dbReference type="EMBL" id="NYG07329.1"/>
    </source>
</evidence>
<comment type="caution">
    <text evidence="6">The sequence shown here is derived from an EMBL/GenBank/DDBJ whole genome shotgun (WGS) entry which is preliminary data.</text>
</comment>
<dbReference type="PANTHER" id="PTHR30146:SF148">
    <property type="entry name" value="HTH-TYPE TRANSCRIPTIONAL REPRESSOR PURR-RELATED"/>
    <property type="match status" value="1"/>
</dbReference>
<dbReference type="GO" id="GO:0003700">
    <property type="term" value="F:DNA-binding transcription factor activity"/>
    <property type="evidence" value="ECO:0007669"/>
    <property type="project" value="TreeGrafter"/>
</dbReference>
<dbReference type="InterPro" id="IPR000843">
    <property type="entry name" value="HTH_LacI"/>
</dbReference>
<dbReference type="SMART" id="SM00354">
    <property type="entry name" value="HTH_LACI"/>
    <property type="match status" value="1"/>
</dbReference>
<dbReference type="SUPFAM" id="SSF47413">
    <property type="entry name" value="lambda repressor-like DNA-binding domains"/>
    <property type="match status" value="1"/>
</dbReference>
<evidence type="ECO:0000256" key="3">
    <source>
        <dbReference type="ARBA" id="ARBA00023125"/>
    </source>
</evidence>
<evidence type="ECO:0000313" key="7">
    <source>
        <dbReference type="Proteomes" id="UP000573599"/>
    </source>
</evidence>
<dbReference type="CDD" id="cd06267">
    <property type="entry name" value="PBP1_LacI_sugar_binding-like"/>
    <property type="match status" value="1"/>
</dbReference>
<evidence type="ECO:0000256" key="1">
    <source>
        <dbReference type="ARBA" id="ARBA00022491"/>
    </source>
</evidence>
<dbReference type="PROSITE" id="PS00356">
    <property type="entry name" value="HTH_LACI_1"/>
    <property type="match status" value="1"/>
</dbReference>
<dbReference type="PROSITE" id="PS50932">
    <property type="entry name" value="HTH_LACI_2"/>
    <property type="match status" value="1"/>
</dbReference>
<evidence type="ECO:0000256" key="2">
    <source>
        <dbReference type="ARBA" id="ARBA00023015"/>
    </source>
</evidence>
<name>A0A852WEX3_9MICO</name>
<evidence type="ECO:0000256" key="4">
    <source>
        <dbReference type="ARBA" id="ARBA00023163"/>
    </source>
</evidence>
<keyword evidence="3" id="KW-0238">DNA-binding</keyword>
<dbReference type="AlphaFoldDB" id="A0A852WEX3"/>
<evidence type="ECO:0000259" key="5">
    <source>
        <dbReference type="PROSITE" id="PS50932"/>
    </source>
</evidence>
<dbReference type="EMBL" id="JACCAB010000001">
    <property type="protein sequence ID" value="NYG07329.1"/>
    <property type="molecule type" value="Genomic_DNA"/>
</dbReference>
<accession>A0A852WEX3</accession>
<keyword evidence="4" id="KW-0804">Transcription</keyword>
<dbReference type="InterPro" id="IPR046335">
    <property type="entry name" value="LacI/GalR-like_sensor"/>
</dbReference>
<dbReference type="SUPFAM" id="SSF53822">
    <property type="entry name" value="Periplasmic binding protein-like I"/>
    <property type="match status" value="1"/>
</dbReference>
<dbReference type="PANTHER" id="PTHR30146">
    <property type="entry name" value="LACI-RELATED TRANSCRIPTIONAL REPRESSOR"/>
    <property type="match status" value="1"/>
</dbReference>
<organism evidence="6 7">
    <name type="scientific">Pedococcus badiiscoriae</name>
    <dbReference type="NCBI Taxonomy" id="642776"/>
    <lineage>
        <taxon>Bacteria</taxon>
        <taxon>Bacillati</taxon>
        <taxon>Actinomycetota</taxon>
        <taxon>Actinomycetes</taxon>
        <taxon>Micrococcales</taxon>
        <taxon>Intrasporangiaceae</taxon>
        <taxon>Pedococcus</taxon>
    </lineage>
</organism>
<protein>
    <submittedName>
        <fullName evidence="6">LacI family transcriptional regulator</fullName>
    </submittedName>
</protein>